<keyword evidence="6" id="KW-1003">Cell membrane</keyword>
<feature type="transmembrane region" description="Helical" evidence="6">
    <location>
        <begin position="118"/>
        <end position="136"/>
    </location>
</feature>
<organism evidence="7 8">
    <name type="scientific">Syntrophomonas wolfei subsp. wolfei (strain DSM 2245B / Goettingen)</name>
    <dbReference type="NCBI Taxonomy" id="335541"/>
    <lineage>
        <taxon>Bacteria</taxon>
        <taxon>Bacillati</taxon>
        <taxon>Bacillota</taxon>
        <taxon>Clostridia</taxon>
        <taxon>Eubacteriales</taxon>
        <taxon>Syntrophomonadaceae</taxon>
        <taxon>Syntrophomonas</taxon>
    </lineage>
</organism>
<name>Q0AV79_SYNWW</name>
<comment type="subcellular location">
    <subcellularLocation>
        <location evidence="6">Cell membrane</location>
        <topology evidence="6">Multi-pass membrane protein</topology>
    </subcellularLocation>
    <subcellularLocation>
        <location evidence="1">Membrane</location>
        <topology evidence="1">Multi-pass membrane protein</topology>
    </subcellularLocation>
</comment>
<feature type="transmembrane region" description="Helical" evidence="6">
    <location>
        <begin position="49"/>
        <end position="74"/>
    </location>
</feature>
<dbReference type="RefSeq" id="WP_011641466.1">
    <property type="nucleotide sequence ID" value="NC_008346.1"/>
</dbReference>
<dbReference type="EMBL" id="CP000448">
    <property type="protein sequence ID" value="ABI69375.1"/>
    <property type="molecule type" value="Genomic_DNA"/>
</dbReference>
<feature type="transmembrane region" description="Helical" evidence="6">
    <location>
        <begin position="248"/>
        <end position="270"/>
    </location>
</feature>
<dbReference type="KEGG" id="swo:Swol_2083"/>
<evidence type="ECO:0000313" key="7">
    <source>
        <dbReference type="EMBL" id="ABI69375.1"/>
    </source>
</evidence>
<keyword evidence="8" id="KW-1185">Reference proteome</keyword>
<keyword evidence="3 6" id="KW-0812">Transmembrane</keyword>
<dbReference type="Pfam" id="PF01925">
    <property type="entry name" value="TauE"/>
    <property type="match status" value="1"/>
</dbReference>
<dbReference type="InterPro" id="IPR051598">
    <property type="entry name" value="TSUP/Inactive_protease-like"/>
</dbReference>
<dbReference type="Proteomes" id="UP000001968">
    <property type="component" value="Chromosome"/>
</dbReference>
<dbReference type="HOGENOM" id="CLU_045498_5_3_9"/>
<feature type="transmembrane region" description="Helical" evidence="6">
    <location>
        <begin position="148"/>
        <end position="167"/>
    </location>
</feature>
<feature type="transmembrane region" description="Helical" evidence="6">
    <location>
        <begin position="221"/>
        <end position="242"/>
    </location>
</feature>
<dbReference type="OrthoDB" id="5457526at2"/>
<feature type="transmembrane region" description="Helical" evidence="6">
    <location>
        <begin position="12"/>
        <end position="29"/>
    </location>
</feature>
<evidence type="ECO:0000256" key="3">
    <source>
        <dbReference type="ARBA" id="ARBA00022692"/>
    </source>
</evidence>
<proteinExistence type="inferred from homology"/>
<evidence type="ECO:0000256" key="2">
    <source>
        <dbReference type="ARBA" id="ARBA00009142"/>
    </source>
</evidence>
<reference evidence="8" key="1">
    <citation type="journal article" date="2010" name="Environ. Microbiol.">
        <title>The genome of Syntrophomonas wolfei: new insights into syntrophic metabolism and biohydrogen production.</title>
        <authorList>
            <person name="Sieber J.R."/>
            <person name="Sims D.R."/>
            <person name="Han C."/>
            <person name="Kim E."/>
            <person name="Lykidis A."/>
            <person name="Lapidus A.L."/>
            <person name="McDonnald E."/>
            <person name="Rohlin L."/>
            <person name="Culley D.E."/>
            <person name="Gunsalus R."/>
            <person name="McInerney M.J."/>
        </authorList>
    </citation>
    <scope>NUCLEOTIDE SEQUENCE [LARGE SCALE GENOMIC DNA]</scope>
    <source>
        <strain evidence="8">DSM 2245B / Goettingen</strain>
    </source>
</reference>
<keyword evidence="5 6" id="KW-0472">Membrane</keyword>
<evidence type="ECO:0000256" key="1">
    <source>
        <dbReference type="ARBA" id="ARBA00004141"/>
    </source>
</evidence>
<accession>Q0AV79</accession>
<feature type="transmembrane region" description="Helical" evidence="6">
    <location>
        <begin position="282"/>
        <end position="299"/>
    </location>
</feature>
<feature type="transmembrane region" description="Helical" evidence="6">
    <location>
        <begin position="86"/>
        <end position="106"/>
    </location>
</feature>
<keyword evidence="4 6" id="KW-1133">Transmembrane helix</keyword>
<protein>
    <recommendedName>
        <fullName evidence="6">Probable membrane transporter protein</fullName>
    </recommendedName>
</protein>
<evidence type="ECO:0000313" key="8">
    <source>
        <dbReference type="Proteomes" id="UP000001968"/>
    </source>
</evidence>
<gene>
    <name evidence="7" type="ordered locus">Swol_2083</name>
</gene>
<sequence>MKRKIFLKKYAFVIGLLLVIILALAWVLWSRPPLAANVALPRPDALELFLLAAIGIMAGCFGGLLGIGGGIIMLPLLKFGFNYSTTLAVGTTLFAVIFTAISGGYAHFFRGNAHRPSIAYISLGGVGGILLGSFFFQMLAEQMKLLNLVLGLFFVFPGFFMIWESLFSRQNEAEEETQNIKEKPLGLSALGMVVGFLTGILGLGGGYLLVPGMTYFFGYPIYLAVGTSLISVIPITIVGGSIKLLQSYVLLEASLALAAGAIIGAQLGAASMRNFKPATLKFLFGLYFSYAAIRLISSFRL</sequence>
<dbReference type="GO" id="GO:0005886">
    <property type="term" value="C:plasma membrane"/>
    <property type="evidence" value="ECO:0007669"/>
    <property type="project" value="UniProtKB-SubCell"/>
</dbReference>
<evidence type="ECO:0000256" key="5">
    <source>
        <dbReference type="ARBA" id="ARBA00023136"/>
    </source>
</evidence>
<feature type="transmembrane region" description="Helical" evidence="6">
    <location>
        <begin position="187"/>
        <end position="209"/>
    </location>
</feature>
<dbReference type="eggNOG" id="COG0730">
    <property type="taxonomic scope" value="Bacteria"/>
</dbReference>
<dbReference type="STRING" id="335541.Swol_2083"/>
<dbReference type="PANTHER" id="PTHR43701:SF2">
    <property type="entry name" value="MEMBRANE TRANSPORTER PROTEIN YJNA-RELATED"/>
    <property type="match status" value="1"/>
</dbReference>
<dbReference type="InterPro" id="IPR002781">
    <property type="entry name" value="TM_pro_TauE-like"/>
</dbReference>
<dbReference type="PANTHER" id="PTHR43701">
    <property type="entry name" value="MEMBRANE TRANSPORTER PROTEIN MJ0441-RELATED"/>
    <property type="match status" value="1"/>
</dbReference>
<evidence type="ECO:0000256" key="4">
    <source>
        <dbReference type="ARBA" id="ARBA00022989"/>
    </source>
</evidence>
<comment type="similarity">
    <text evidence="2 6">Belongs to the 4-toluene sulfonate uptake permease (TSUP) (TC 2.A.102) family.</text>
</comment>
<dbReference type="AlphaFoldDB" id="Q0AV79"/>
<evidence type="ECO:0000256" key="6">
    <source>
        <dbReference type="RuleBase" id="RU363041"/>
    </source>
</evidence>